<name>L1QFQ5_9CLOT</name>
<protein>
    <submittedName>
        <fullName evidence="1">Uncharacterized protein</fullName>
    </submittedName>
</protein>
<dbReference type="HOGENOM" id="CLU_3176860_0_0_9"/>
<reference evidence="1 2" key="1">
    <citation type="submission" date="2012-05" db="EMBL/GenBank/DDBJ databases">
        <authorList>
            <person name="Weinstock G."/>
            <person name="Sodergren E."/>
            <person name="Lobos E.A."/>
            <person name="Fulton L."/>
            <person name="Fulton R."/>
            <person name="Courtney L."/>
            <person name="Fronick C."/>
            <person name="O'Laughlin M."/>
            <person name="Godfrey J."/>
            <person name="Wilson R.M."/>
            <person name="Miner T."/>
            <person name="Farmer C."/>
            <person name="Delehaunty K."/>
            <person name="Cordes M."/>
            <person name="Minx P."/>
            <person name="Tomlinson C."/>
            <person name="Chen J."/>
            <person name="Wollam A."/>
            <person name="Pepin K.H."/>
            <person name="Bhonagiri V."/>
            <person name="Zhang X."/>
            <person name="Suruliraj S."/>
            <person name="Warren W."/>
            <person name="Mitreva M."/>
            <person name="Mardis E.R."/>
            <person name="Wilson R.K."/>
        </authorList>
    </citation>
    <scope>NUCLEOTIDE SEQUENCE [LARGE SCALE GENOMIC DNA]</scope>
    <source>
        <strain evidence="1 2">DSM 1785</strain>
    </source>
</reference>
<comment type="caution">
    <text evidence="1">The sequence shown here is derived from an EMBL/GenBank/DDBJ whole genome shotgun (WGS) entry which is preliminary data.</text>
</comment>
<sequence>MISNVADQLRSTLYSAKALQNESYDVSIRLFSCREKSLFCVCPAWAT</sequence>
<dbReference type="AlphaFoldDB" id="L1QFQ5"/>
<feature type="non-terminal residue" evidence="1">
    <location>
        <position position="47"/>
    </location>
</feature>
<evidence type="ECO:0000313" key="1">
    <source>
        <dbReference type="EMBL" id="EKY26525.1"/>
    </source>
</evidence>
<accession>L1QFQ5</accession>
<organism evidence="1 2">
    <name type="scientific">Clostridium celatum DSM 1785</name>
    <dbReference type="NCBI Taxonomy" id="545697"/>
    <lineage>
        <taxon>Bacteria</taxon>
        <taxon>Bacillati</taxon>
        <taxon>Bacillota</taxon>
        <taxon>Clostridia</taxon>
        <taxon>Eubacteriales</taxon>
        <taxon>Clostridiaceae</taxon>
        <taxon>Clostridium</taxon>
    </lineage>
</organism>
<evidence type="ECO:0000313" key="2">
    <source>
        <dbReference type="Proteomes" id="UP000010420"/>
    </source>
</evidence>
<dbReference type="Proteomes" id="UP000010420">
    <property type="component" value="Unassembled WGS sequence"/>
</dbReference>
<gene>
    <name evidence="1" type="ORF">HMPREF0216_01710</name>
</gene>
<proteinExistence type="predicted"/>
<keyword evidence="2" id="KW-1185">Reference proteome</keyword>
<dbReference type="EMBL" id="AMEZ01000053">
    <property type="protein sequence ID" value="EKY26525.1"/>
    <property type="molecule type" value="Genomic_DNA"/>
</dbReference>